<gene>
    <name evidence="4" type="ORF">BEN47_00985</name>
</gene>
<evidence type="ECO:0000256" key="3">
    <source>
        <dbReference type="RuleBase" id="RU000363"/>
    </source>
</evidence>
<dbReference type="FunFam" id="3.40.50.720:FF:000047">
    <property type="entry name" value="NADP-dependent L-serine/L-allo-threonine dehydrogenase"/>
    <property type="match status" value="1"/>
</dbReference>
<sequence length="231" mass="24867">MDLTGKVAIVTGASKGIGRATVEALLARGAAVAGWGRTAPEGLVHERFQFFECDVRDEVAVAEALTNTLRELGPDIHVLVNNAGLGIAGAVDGFKSEDWKLMFDTNVHGTFFCSRAVLPQMKRQQLGHIINIASIAGTTGIENMAGYCATKFAVRGFSQSLFKEVRNDGIKVTCVSPGSTQTNFFDDIPGATPNDSMMSPADIAGFIIYSLETPFNFHVVEVEMRPLQPKK</sequence>
<accession>A0A1G1TA68</accession>
<evidence type="ECO:0000313" key="5">
    <source>
        <dbReference type="Proteomes" id="UP000176294"/>
    </source>
</evidence>
<name>A0A1G1TA68_9BACT</name>
<comment type="similarity">
    <text evidence="1 3">Belongs to the short-chain dehydrogenases/reductases (SDR) family.</text>
</comment>
<evidence type="ECO:0000256" key="1">
    <source>
        <dbReference type="ARBA" id="ARBA00006484"/>
    </source>
</evidence>
<dbReference type="Gene3D" id="3.40.50.720">
    <property type="entry name" value="NAD(P)-binding Rossmann-like Domain"/>
    <property type="match status" value="1"/>
</dbReference>
<reference evidence="4 5" key="1">
    <citation type="submission" date="2016-08" db="EMBL/GenBank/DDBJ databases">
        <title>Hymenobacter coccineus sp. nov., Hymenobacter lapidarius sp. nov. and Hymenobacter glacialis sp. nov., isolated from Antarctic soil.</title>
        <authorList>
            <person name="Sedlacek I."/>
            <person name="Kralova S."/>
            <person name="Kyrova K."/>
            <person name="Maslanova I."/>
            <person name="Stankova E."/>
            <person name="Vrbovska V."/>
            <person name="Nemec M."/>
            <person name="Bartak M."/>
            <person name="Svec P."/>
            <person name="Busse H.-J."/>
            <person name="Pantucek R."/>
        </authorList>
    </citation>
    <scope>NUCLEOTIDE SEQUENCE [LARGE SCALE GENOMIC DNA]</scope>
    <source>
        <strain evidence="4 5">CCM 8643</strain>
    </source>
</reference>
<dbReference type="SUPFAM" id="SSF51735">
    <property type="entry name" value="NAD(P)-binding Rossmann-fold domains"/>
    <property type="match status" value="1"/>
</dbReference>
<keyword evidence="5" id="KW-1185">Reference proteome</keyword>
<evidence type="ECO:0000256" key="2">
    <source>
        <dbReference type="ARBA" id="ARBA00023002"/>
    </source>
</evidence>
<dbReference type="Pfam" id="PF00106">
    <property type="entry name" value="adh_short"/>
    <property type="match status" value="1"/>
</dbReference>
<dbReference type="OrthoDB" id="9810734at2"/>
<dbReference type="InterPro" id="IPR002347">
    <property type="entry name" value="SDR_fam"/>
</dbReference>
<proteinExistence type="inferred from homology"/>
<dbReference type="PANTHER" id="PTHR43115">
    <property type="entry name" value="DEHYDROGENASE/REDUCTASE SDR FAMILY MEMBER 11"/>
    <property type="match status" value="1"/>
</dbReference>
<comment type="caution">
    <text evidence="4">The sequence shown here is derived from an EMBL/GenBank/DDBJ whole genome shotgun (WGS) entry which is preliminary data.</text>
</comment>
<dbReference type="Proteomes" id="UP000176294">
    <property type="component" value="Unassembled WGS sequence"/>
</dbReference>
<dbReference type="PANTHER" id="PTHR43115:SF4">
    <property type="entry name" value="DEHYDROGENASE_REDUCTASE SDR FAMILY MEMBER 11"/>
    <property type="match status" value="1"/>
</dbReference>
<dbReference type="CDD" id="cd05233">
    <property type="entry name" value="SDR_c"/>
    <property type="match status" value="1"/>
</dbReference>
<dbReference type="STRING" id="1908237.BEN47_00985"/>
<dbReference type="RefSeq" id="WP_070725832.1">
    <property type="nucleotide sequence ID" value="NZ_MDZB01000074.1"/>
</dbReference>
<dbReference type="PRINTS" id="PR00080">
    <property type="entry name" value="SDRFAMILY"/>
</dbReference>
<protein>
    <submittedName>
        <fullName evidence="4">Short-chain dehydrogenase</fullName>
    </submittedName>
</protein>
<dbReference type="GO" id="GO:0016616">
    <property type="term" value="F:oxidoreductase activity, acting on the CH-OH group of donors, NAD or NADP as acceptor"/>
    <property type="evidence" value="ECO:0007669"/>
    <property type="project" value="UniProtKB-ARBA"/>
</dbReference>
<dbReference type="PRINTS" id="PR00081">
    <property type="entry name" value="GDHRDH"/>
</dbReference>
<dbReference type="EMBL" id="MDZB01000074">
    <property type="protein sequence ID" value="OGX87760.1"/>
    <property type="molecule type" value="Genomic_DNA"/>
</dbReference>
<keyword evidence="2" id="KW-0560">Oxidoreductase</keyword>
<evidence type="ECO:0000313" key="4">
    <source>
        <dbReference type="EMBL" id="OGX87760.1"/>
    </source>
</evidence>
<dbReference type="InterPro" id="IPR036291">
    <property type="entry name" value="NAD(P)-bd_dom_sf"/>
</dbReference>
<dbReference type="AlphaFoldDB" id="A0A1G1TA68"/>
<organism evidence="4 5">
    <name type="scientific">Hymenobacter lapidarius</name>
    <dbReference type="NCBI Taxonomy" id="1908237"/>
    <lineage>
        <taxon>Bacteria</taxon>
        <taxon>Pseudomonadati</taxon>
        <taxon>Bacteroidota</taxon>
        <taxon>Cytophagia</taxon>
        <taxon>Cytophagales</taxon>
        <taxon>Hymenobacteraceae</taxon>
        <taxon>Hymenobacter</taxon>
    </lineage>
</organism>